<feature type="domain" description="FAD dependent oxidoreductase" evidence="6">
    <location>
        <begin position="17"/>
        <end position="233"/>
    </location>
</feature>
<evidence type="ECO:0000259" key="6">
    <source>
        <dbReference type="Pfam" id="PF01266"/>
    </source>
</evidence>
<evidence type="ECO:0000256" key="4">
    <source>
        <dbReference type="ARBA" id="ARBA00022827"/>
    </source>
</evidence>
<keyword evidence="4" id="KW-0274">FAD</keyword>
<keyword evidence="3" id="KW-0285">Flavoprotein</keyword>
<evidence type="ECO:0000256" key="5">
    <source>
        <dbReference type="ARBA" id="ARBA00023002"/>
    </source>
</evidence>
<gene>
    <name evidence="8" type="ORF">YM304_14330</name>
</gene>
<dbReference type="SUPFAM" id="SSF51905">
    <property type="entry name" value="FAD/NAD(P)-binding domain"/>
    <property type="match status" value="1"/>
</dbReference>
<sequence>MITTCDRHSDDTRLTADICIIGAGPAGLTLAAQLDGGPHTVLVVEAGGYPGTPDGLHEAGVAEMSGDFDAPALVPHRFGGAANEWIVRLPWNRRGVRMVPLSPIDLERRSWIPNSGWPISWDELQRYYGAATRFLSLDERGYELDAWTDDDHQPLALDTAGFSTGIEQFADPRRFTRDLLDVLEASPNVHVVLGGSAGQLQGSPSRATVLEIDHDRPARLSAAASRFVVATGGLENARLLLDARAGAGFGGGSDIVGRFYTDHHRVFTGTLTPARRDMFSTARMYDLTQRETDAGSARPSVMGKLIPTAALLRSEELLHSASMLLPKPSPLIAAGRSDIGRLLRGNLRVLGERRSASRVARTALHSLRLGVGLTAAQRRMPPRIDAGWSGVSGRWTPFERFDIETQIELAPDAGNRLTLGTTVDRFGRQRCDLTWTWSDADLDSLRRTTDLLGRACEQTGVGAFAPTRWGSTPELTTPCGAFHPSGTTRMSATAHNGVVDDRCRVHGTDNLFVIGSSTFPTVGYANPTLTIIALALRLADDLSRN</sequence>
<feature type="domain" description="Glucose-methanol-choline oxidoreductase C-terminal" evidence="7">
    <location>
        <begin position="411"/>
        <end position="535"/>
    </location>
</feature>
<dbReference type="Pfam" id="PF01266">
    <property type="entry name" value="DAO"/>
    <property type="match status" value="1"/>
</dbReference>
<evidence type="ECO:0000256" key="1">
    <source>
        <dbReference type="ARBA" id="ARBA00001974"/>
    </source>
</evidence>
<dbReference type="PANTHER" id="PTHR42784:SF1">
    <property type="entry name" value="PYRANOSE 2-OXIDASE"/>
    <property type="match status" value="1"/>
</dbReference>
<protein>
    <submittedName>
        <fullName evidence="8">Putative oxidoreductase</fullName>
    </submittedName>
</protein>
<dbReference type="GO" id="GO:0016614">
    <property type="term" value="F:oxidoreductase activity, acting on CH-OH group of donors"/>
    <property type="evidence" value="ECO:0007669"/>
    <property type="project" value="InterPro"/>
</dbReference>
<dbReference type="Proteomes" id="UP000011863">
    <property type="component" value="Chromosome"/>
</dbReference>
<evidence type="ECO:0000313" key="9">
    <source>
        <dbReference type="Proteomes" id="UP000011863"/>
    </source>
</evidence>
<dbReference type="KEGG" id="aym:YM304_14330"/>
<accession>A0A6C7E4A4</accession>
<comment type="similarity">
    <text evidence="2">Belongs to the GMC oxidoreductase family.</text>
</comment>
<comment type="cofactor">
    <cofactor evidence="1">
        <name>FAD</name>
        <dbReference type="ChEBI" id="CHEBI:57692"/>
    </cofactor>
</comment>
<dbReference type="Gene3D" id="3.50.50.60">
    <property type="entry name" value="FAD/NAD(P)-binding domain"/>
    <property type="match status" value="2"/>
</dbReference>
<dbReference type="Pfam" id="PF05199">
    <property type="entry name" value="GMC_oxred_C"/>
    <property type="match status" value="1"/>
</dbReference>
<keyword evidence="9" id="KW-1185">Reference proteome</keyword>
<keyword evidence="5" id="KW-0560">Oxidoreductase</keyword>
<proteinExistence type="inferred from homology"/>
<organism evidence="8 9">
    <name type="scientific">Ilumatobacter coccineus (strain NBRC 103263 / KCTC 29153 / YM16-304)</name>
    <dbReference type="NCBI Taxonomy" id="1313172"/>
    <lineage>
        <taxon>Bacteria</taxon>
        <taxon>Bacillati</taxon>
        <taxon>Actinomycetota</taxon>
        <taxon>Acidimicrobiia</taxon>
        <taxon>Acidimicrobiales</taxon>
        <taxon>Ilumatobacteraceae</taxon>
        <taxon>Ilumatobacter</taxon>
    </lineage>
</organism>
<dbReference type="AlphaFoldDB" id="A0A6C7E4A4"/>
<reference evidence="8 9" key="1">
    <citation type="journal article" date="2013" name="Int. J. Syst. Evol. Microbiol.">
        <title>Ilumatobacter nonamiense sp. nov. and Ilumatobacter coccineum sp. nov., isolated from seashore sand.</title>
        <authorList>
            <person name="Matsumoto A."/>
            <person name="Kasai H."/>
            <person name="Matsuo Y."/>
            <person name="Shizuri Y."/>
            <person name="Ichikawa N."/>
            <person name="Fujita N."/>
            <person name="Omura S."/>
            <person name="Takahashi Y."/>
        </authorList>
    </citation>
    <scope>NUCLEOTIDE SEQUENCE [LARGE SCALE GENOMIC DNA]</scope>
    <source>
        <strain evidence="9">NBRC 103263 / KCTC 29153 / YM16-304</strain>
    </source>
</reference>
<evidence type="ECO:0000256" key="3">
    <source>
        <dbReference type="ARBA" id="ARBA00022630"/>
    </source>
</evidence>
<dbReference type="EMBL" id="AP012057">
    <property type="protein sequence ID" value="BAN01747.1"/>
    <property type="molecule type" value="Genomic_DNA"/>
</dbReference>
<dbReference type="InterPro" id="IPR036188">
    <property type="entry name" value="FAD/NAD-bd_sf"/>
</dbReference>
<dbReference type="OrthoDB" id="9798604at2"/>
<dbReference type="InterPro" id="IPR006076">
    <property type="entry name" value="FAD-dep_OxRdtase"/>
</dbReference>
<dbReference type="InterPro" id="IPR007867">
    <property type="entry name" value="GMC_OxRtase_C"/>
</dbReference>
<dbReference type="RefSeq" id="WP_015440994.1">
    <property type="nucleotide sequence ID" value="NC_020520.1"/>
</dbReference>
<name>A0A6C7E4A4_ILUCY</name>
<evidence type="ECO:0000313" key="8">
    <source>
        <dbReference type="EMBL" id="BAN01747.1"/>
    </source>
</evidence>
<evidence type="ECO:0000256" key="2">
    <source>
        <dbReference type="ARBA" id="ARBA00010790"/>
    </source>
</evidence>
<evidence type="ECO:0000259" key="7">
    <source>
        <dbReference type="Pfam" id="PF05199"/>
    </source>
</evidence>
<dbReference type="InterPro" id="IPR051473">
    <property type="entry name" value="P2Ox-like"/>
</dbReference>
<dbReference type="PANTHER" id="PTHR42784">
    <property type="entry name" value="PYRANOSE 2-OXIDASE"/>
    <property type="match status" value="1"/>
</dbReference>